<evidence type="ECO:0000256" key="2">
    <source>
        <dbReference type="ARBA" id="ARBA00022737"/>
    </source>
</evidence>
<evidence type="ECO:0000256" key="1">
    <source>
        <dbReference type="ARBA" id="ARBA00022443"/>
    </source>
</evidence>
<dbReference type="CDD" id="cd11781">
    <property type="entry name" value="SH3_Sorbs_1"/>
    <property type="match status" value="2"/>
</dbReference>
<accession>A0A915B636</accession>
<feature type="region of interest" description="Disordered" evidence="4">
    <location>
        <begin position="818"/>
        <end position="858"/>
    </location>
</feature>
<evidence type="ECO:0000259" key="6">
    <source>
        <dbReference type="PROSITE" id="PS50106"/>
    </source>
</evidence>
<reference evidence="8" key="1">
    <citation type="submission" date="2022-11" db="UniProtKB">
        <authorList>
            <consortium name="WormBaseParasite"/>
        </authorList>
    </citation>
    <scope>IDENTIFICATION</scope>
</reference>
<protein>
    <submittedName>
        <fullName evidence="8">SH3 domain-containing protein</fullName>
    </submittedName>
</protein>
<feature type="compositionally biased region" description="Basic and acidic residues" evidence="4">
    <location>
        <begin position="773"/>
        <end position="784"/>
    </location>
</feature>
<dbReference type="InterPro" id="IPR036028">
    <property type="entry name" value="SH3-like_dom_sf"/>
</dbReference>
<dbReference type="PANTHER" id="PTHR14167:SF116">
    <property type="entry name" value="CAP, ISOFORM AC"/>
    <property type="match status" value="1"/>
</dbReference>
<dbReference type="AlphaFoldDB" id="A0A915B636"/>
<evidence type="ECO:0000256" key="4">
    <source>
        <dbReference type="SAM" id="MobiDB-lite"/>
    </source>
</evidence>
<feature type="region of interest" description="Disordered" evidence="4">
    <location>
        <begin position="1051"/>
        <end position="1090"/>
    </location>
</feature>
<dbReference type="PANTHER" id="PTHR14167">
    <property type="entry name" value="SH3 DOMAIN-CONTAINING"/>
    <property type="match status" value="1"/>
</dbReference>
<feature type="compositionally biased region" description="Low complexity" evidence="4">
    <location>
        <begin position="675"/>
        <end position="689"/>
    </location>
</feature>
<dbReference type="SUPFAM" id="SSF50156">
    <property type="entry name" value="PDZ domain-like"/>
    <property type="match status" value="1"/>
</dbReference>
<dbReference type="Pfam" id="PF14604">
    <property type="entry name" value="SH3_9"/>
    <property type="match status" value="1"/>
</dbReference>
<keyword evidence="1 3" id="KW-0728">SH3 domain</keyword>
<dbReference type="InterPro" id="IPR001478">
    <property type="entry name" value="PDZ"/>
</dbReference>
<feature type="compositionally biased region" description="Polar residues" evidence="4">
    <location>
        <begin position="819"/>
        <end position="849"/>
    </location>
</feature>
<dbReference type="FunFam" id="2.30.30.40:FF:000001">
    <property type="entry name" value="Sorbin and SH3 domain-containing protein 1 isoform 2"/>
    <property type="match status" value="1"/>
</dbReference>
<feature type="region of interest" description="Disordered" evidence="4">
    <location>
        <begin position="762"/>
        <end position="784"/>
    </location>
</feature>
<feature type="domain" description="SH3" evidence="5">
    <location>
        <begin position="985"/>
        <end position="1045"/>
    </location>
</feature>
<dbReference type="InterPro" id="IPR036034">
    <property type="entry name" value="PDZ_sf"/>
</dbReference>
<feature type="compositionally biased region" description="Polar residues" evidence="4">
    <location>
        <begin position="623"/>
        <end position="638"/>
    </location>
</feature>
<dbReference type="Gene3D" id="2.30.42.10">
    <property type="match status" value="1"/>
</dbReference>
<dbReference type="SMART" id="SM00326">
    <property type="entry name" value="SH3"/>
    <property type="match status" value="3"/>
</dbReference>
<dbReference type="InterPro" id="IPR050384">
    <property type="entry name" value="Endophilin_SH3RF"/>
</dbReference>
<evidence type="ECO:0000259" key="5">
    <source>
        <dbReference type="PROSITE" id="PS50002"/>
    </source>
</evidence>
<feature type="domain" description="SH3" evidence="5">
    <location>
        <begin position="923"/>
        <end position="982"/>
    </location>
</feature>
<dbReference type="SUPFAM" id="SSF50044">
    <property type="entry name" value="SH3-domain"/>
    <property type="match status" value="3"/>
</dbReference>
<dbReference type="Pfam" id="PF17820">
    <property type="entry name" value="PDZ_6"/>
    <property type="match status" value="1"/>
</dbReference>
<name>A0A915B636_PARUN</name>
<dbReference type="WBParaSite" id="PgR028_g047_t06">
    <property type="protein sequence ID" value="PgR028_g047_t06"/>
    <property type="gene ID" value="PgR028_g047"/>
</dbReference>
<dbReference type="Proteomes" id="UP000887569">
    <property type="component" value="Unplaced"/>
</dbReference>
<evidence type="ECO:0000313" key="8">
    <source>
        <dbReference type="WBParaSite" id="PgR028_g047_t06"/>
    </source>
</evidence>
<dbReference type="InterPro" id="IPR001452">
    <property type="entry name" value="SH3_domain"/>
</dbReference>
<dbReference type="PROSITE" id="PS50002">
    <property type="entry name" value="SH3"/>
    <property type="match status" value="3"/>
</dbReference>
<keyword evidence="2" id="KW-0677">Repeat</keyword>
<sequence length="1171" mass="130432">MFHSVCLLGGPPWGFRFAITNDGTIIVTQVLPDGRAHREGIQVGDLIEAINGERCIDKRILQSKMRDAQGMLQLRVYRDSERRFHHHWDRLPSVLKKTYHPVYIPSVTFTGMTEESEFNSDAPLTIETSEKPIPHPRQRNFFDALSLRAKSHRFGQISLPQKTVDYMSVDGYSGGHRGSTEDKRRFFEMIANRQQLAQPHSQTDRLLHQKIEMGGSIGLPSDQTTVISGYDSVGGDFAALHRSTTATEASRHSPNSCDLTEDEWMQDKRHGAIHPAGMLSSGKPSGDLPSANRCTPVCFSPPSQQHTENDRNGFHHRSLTPLASEENIVVQRAATELDALVAQVSKLHSSSHIPSYPRSDSLSKEAFGESSSSTAIVGTHEMTSSIPPAPPPPLNPSTFGKSNWSMKVEGTNGGTAEGSVEIPERQSVATLREQIANKLEVKAPNGTKAVVHNARERHRTSVTPHPTEVPPKSPVPFQKFVAGSSVSQVGNHHRMQASVQNETSDSTAQVAKPIVHEPAMLHVSSITPLPFSKSTPQRASLHSTPIYTPSSEKSFPNDFHNSYDGTNLQISTCNGGIFHEGKYTTKTVRDDGITSVANSLSFLSNSDAKNEGSDSAIDLTPPATKTTSESTKCTNDYTSDYMLASPSSTSVQSPQPEMPPFSTPFDPESERSAQALASPASRSGAAADSGDVRPLLDASAMRDDSSKRCASSQRLDMNIQQQSDTSYWYKHMFKKMHRIEQGDQSILKYRARDFASPTPSYISGRAWTPTPRSESRPGSRLEYECAPRRSKSVGRYVDSSLHNDEDIVERWREERARLSTRSPISSQRNLNSTQSSAAVHTNENGSTSRDFLERKKSVKEEMINRQRVEKLTEELEQQRSRRHGYVPSASPALQKNFDRFDGLLNDFGHDSGRSVTPTRITPALIATCTALYSFRAQSARELSFNRGDVIRVHRVVDLNWLEGERNGQIGIFPSSYVQMDEGLPEERMKLIALFPFFARNRNELSLKKGEIVRYRRSIDTNWLEGVNNRGEIGIFPKTYVQEIRDSSSKLTTDFDIDSSTPDRPKTPKIFTSMPREESPLPSKKTSHGDEVQAWQKKHSNEGLSGPAQIIPRNAETYRALYAYKPQNVDELELRENDIVFVVEKCDDGWYIGTSLRSGQFGTFPGNYVERH</sequence>
<dbReference type="Pfam" id="PF00018">
    <property type="entry name" value="SH3_1"/>
    <property type="match status" value="2"/>
</dbReference>
<dbReference type="InterPro" id="IPR041489">
    <property type="entry name" value="PDZ_6"/>
</dbReference>
<dbReference type="Gene3D" id="2.30.30.40">
    <property type="entry name" value="SH3 Domains"/>
    <property type="match status" value="3"/>
</dbReference>
<feature type="compositionally biased region" description="Low complexity" evidence="4">
    <location>
        <begin position="645"/>
        <end position="655"/>
    </location>
</feature>
<feature type="region of interest" description="Disordered" evidence="4">
    <location>
        <begin position="604"/>
        <end position="692"/>
    </location>
</feature>
<evidence type="ECO:0000313" key="7">
    <source>
        <dbReference type="Proteomes" id="UP000887569"/>
    </source>
</evidence>
<feature type="domain" description="SH3" evidence="5">
    <location>
        <begin position="1112"/>
        <end position="1171"/>
    </location>
</feature>
<keyword evidence="7" id="KW-1185">Reference proteome</keyword>
<feature type="region of interest" description="Disordered" evidence="4">
    <location>
        <begin position="869"/>
        <end position="888"/>
    </location>
</feature>
<feature type="compositionally biased region" description="Basic and acidic residues" evidence="4">
    <location>
        <begin position="869"/>
        <end position="879"/>
    </location>
</feature>
<proteinExistence type="predicted"/>
<organism evidence="7 8">
    <name type="scientific">Parascaris univalens</name>
    <name type="common">Nematode worm</name>
    <dbReference type="NCBI Taxonomy" id="6257"/>
    <lineage>
        <taxon>Eukaryota</taxon>
        <taxon>Metazoa</taxon>
        <taxon>Ecdysozoa</taxon>
        <taxon>Nematoda</taxon>
        <taxon>Chromadorea</taxon>
        <taxon>Rhabditida</taxon>
        <taxon>Spirurina</taxon>
        <taxon>Ascaridomorpha</taxon>
        <taxon>Ascaridoidea</taxon>
        <taxon>Ascarididae</taxon>
        <taxon>Parascaris</taxon>
    </lineage>
</organism>
<evidence type="ECO:0000256" key="3">
    <source>
        <dbReference type="PROSITE-ProRule" id="PRU00192"/>
    </source>
</evidence>
<feature type="domain" description="PDZ" evidence="6">
    <location>
        <begin position="10"/>
        <end position="80"/>
    </location>
</feature>
<dbReference type="CDD" id="cd11780">
    <property type="entry name" value="SH3_Sorbs_3"/>
    <property type="match status" value="1"/>
</dbReference>
<dbReference type="SMART" id="SM00228">
    <property type="entry name" value="PDZ"/>
    <property type="match status" value="1"/>
</dbReference>
<dbReference type="PROSITE" id="PS50106">
    <property type="entry name" value="PDZ"/>
    <property type="match status" value="1"/>
</dbReference>